<dbReference type="Proteomes" id="UP001374535">
    <property type="component" value="Chromosome 2"/>
</dbReference>
<dbReference type="Gene3D" id="1.10.510.10">
    <property type="entry name" value="Transferase(Phosphotransferase) domain 1"/>
    <property type="match status" value="1"/>
</dbReference>
<accession>A0AAQ3P1Z0</accession>
<organism evidence="5 6">
    <name type="scientific">Vigna mungo</name>
    <name type="common">Black gram</name>
    <name type="synonym">Phaseolus mungo</name>
    <dbReference type="NCBI Taxonomy" id="3915"/>
    <lineage>
        <taxon>Eukaryota</taxon>
        <taxon>Viridiplantae</taxon>
        <taxon>Streptophyta</taxon>
        <taxon>Embryophyta</taxon>
        <taxon>Tracheophyta</taxon>
        <taxon>Spermatophyta</taxon>
        <taxon>Magnoliopsida</taxon>
        <taxon>eudicotyledons</taxon>
        <taxon>Gunneridae</taxon>
        <taxon>Pentapetalae</taxon>
        <taxon>rosids</taxon>
        <taxon>fabids</taxon>
        <taxon>Fabales</taxon>
        <taxon>Fabaceae</taxon>
        <taxon>Papilionoideae</taxon>
        <taxon>50 kb inversion clade</taxon>
        <taxon>NPAAA clade</taxon>
        <taxon>indigoferoid/millettioid clade</taxon>
        <taxon>Phaseoleae</taxon>
        <taxon>Vigna</taxon>
    </lineage>
</organism>
<keyword evidence="2" id="KW-0547">Nucleotide-binding</keyword>
<evidence type="ECO:0000256" key="3">
    <source>
        <dbReference type="ARBA" id="ARBA00022840"/>
    </source>
</evidence>
<name>A0AAQ3P1Z0_VIGMU</name>
<dbReference type="AlphaFoldDB" id="A0AAQ3P1Z0"/>
<dbReference type="EMBL" id="CP144699">
    <property type="protein sequence ID" value="WVZ19918.1"/>
    <property type="molecule type" value="Genomic_DNA"/>
</dbReference>
<gene>
    <name evidence="5" type="ORF">V8G54_007240</name>
</gene>
<evidence type="ECO:0000313" key="5">
    <source>
        <dbReference type="EMBL" id="WVZ19918.1"/>
    </source>
</evidence>
<dbReference type="GO" id="GO:0004674">
    <property type="term" value="F:protein serine/threonine kinase activity"/>
    <property type="evidence" value="ECO:0007669"/>
    <property type="project" value="UniProtKB-KW"/>
</dbReference>
<dbReference type="InterPro" id="IPR011009">
    <property type="entry name" value="Kinase-like_dom_sf"/>
</dbReference>
<dbReference type="PANTHER" id="PTHR47989">
    <property type="entry name" value="OS01G0750732 PROTEIN"/>
    <property type="match status" value="1"/>
</dbReference>
<keyword evidence="6" id="KW-1185">Reference proteome</keyword>
<dbReference type="SUPFAM" id="SSF56112">
    <property type="entry name" value="Protein kinase-like (PK-like)"/>
    <property type="match status" value="1"/>
</dbReference>
<reference evidence="5 6" key="1">
    <citation type="journal article" date="2023" name="Life. Sci Alliance">
        <title>Evolutionary insights into 3D genome organization and epigenetic landscape of Vigna mungo.</title>
        <authorList>
            <person name="Junaid A."/>
            <person name="Singh B."/>
            <person name="Bhatia S."/>
        </authorList>
    </citation>
    <scope>NUCLEOTIDE SEQUENCE [LARGE SCALE GENOMIC DNA]</scope>
    <source>
        <strain evidence="5">Urdbean</strain>
    </source>
</reference>
<keyword evidence="1" id="KW-0723">Serine/threonine-protein kinase</keyword>
<evidence type="ECO:0000256" key="4">
    <source>
        <dbReference type="SAM" id="MobiDB-lite"/>
    </source>
</evidence>
<keyword evidence="1" id="KW-0418">Kinase</keyword>
<evidence type="ECO:0000256" key="1">
    <source>
        <dbReference type="ARBA" id="ARBA00022527"/>
    </source>
</evidence>
<keyword evidence="3" id="KW-0067">ATP-binding</keyword>
<dbReference type="PANTHER" id="PTHR47989:SF61">
    <property type="entry name" value="PROTEIN KINASE DOMAIN-CONTAINING PROTEIN"/>
    <property type="match status" value="1"/>
</dbReference>
<evidence type="ECO:0000256" key="2">
    <source>
        <dbReference type="ARBA" id="ARBA00022741"/>
    </source>
</evidence>
<proteinExistence type="predicted"/>
<dbReference type="GO" id="GO:0005524">
    <property type="term" value="F:ATP binding"/>
    <property type="evidence" value="ECO:0007669"/>
    <property type="project" value="UniProtKB-KW"/>
</dbReference>
<feature type="compositionally biased region" description="Low complexity" evidence="4">
    <location>
        <begin position="171"/>
        <end position="183"/>
    </location>
</feature>
<sequence>MDLVYRETGYSTTICAYDVYCLGKVLLELVTGRLGMSAASETEVKEWFDQILPCINMYEKELVTKIIDPSMVVDEDFLEEVWAIAIVARSCLNPKPSRRPPMRYILKALENPLKVVREENSSSARLRATSSRGSWNAATLFGSWRQSSSDVTATPAASGVKLERAGSLKLSGTTGSRSQSQGSFHNGGGEISLSRRRHSKEIFPEPSGVDDVERLELE</sequence>
<protein>
    <submittedName>
        <fullName evidence="5">Uncharacterized protein</fullName>
    </submittedName>
</protein>
<evidence type="ECO:0000313" key="6">
    <source>
        <dbReference type="Proteomes" id="UP001374535"/>
    </source>
</evidence>
<feature type="region of interest" description="Disordered" evidence="4">
    <location>
        <begin position="168"/>
        <end position="218"/>
    </location>
</feature>
<keyword evidence="1" id="KW-0808">Transferase</keyword>